<comment type="caution">
    <text evidence="2">The sequence shown here is derived from an EMBL/GenBank/DDBJ whole genome shotgun (WGS) entry which is preliminary data.</text>
</comment>
<feature type="region of interest" description="Disordered" evidence="1">
    <location>
        <begin position="1"/>
        <end position="67"/>
    </location>
</feature>
<organism evidence="2 3">
    <name type="scientific">Cristinia sonorae</name>
    <dbReference type="NCBI Taxonomy" id="1940300"/>
    <lineage>
        <taxon>Eukaryota</taxon>
        <taxon>Fungi</taxon>
        <taxon>Dikarya</taxon>
        <taxon>Basidiomycota</taxon>
        <taxon>Agaricomycotina</taxon>
        <taxon>Agaricomycetes</taxon>
        <taxon>Agaricomycetidae</taxon>
        <taxon>Agaricales</taxon>
        <taxon>Pleurotineae</taxon>
        <taxon>Stephanosporaceae</taxon>
        <taxon>Cristinia</taxon>
    </lineage>
</organism>
<accession>A0A8K0UW82</accession>
<feature type="compositionally biased region" description="Basic and acidic residues" evidence="1">
    <location>
        <begin position="221"/>
        <end position="244"/>
    </location>
</feature>
<feature type="region of interest" description="Disordered" evidence="1">
    <location>
        <begin position="201"/>
        <end position="244"/>
    </location>
</feature>
<proteinExistence type="predicted"/>
<evidence type="ECO:0000256" key="1">
    <source>
        <dbReference type="SAM" id="MobiDB-lite"/>
    </source>
</evidence>
<dbReference type="EMBL" id="JAEVFJ010000003">
    <property type="protein sequence ID" value="KAH8106185.1"/>
    <property type="molecule type" value="Genomic_DNA"/>
</dbReference>
<evidence type="ECO:0000313" key="3">
    <source>
        <dbReference type="Proteomes" id="UP000813824"/>
    </source>
</evidence>
<feature type="region of interest" description="Disordered" evidence="1">
    <location>
        <begin position="152"/>
        <end position="172"/>
    </location>
</feature>
<gene>
    <name evidence="2" type="ORF">BXZ70DRAFT_422123</name>
</gene>
<protein>
    <submittedName>
        <fullName evidence="2">Uncharacterized protein</fullName>
    </submittedName>
</protein>
<feature type="compositionally biased region" description="Polar residues" evidence="1">
    <location>
        <begin position="8"/>
        <end position="35"/>
    </location>
</feature>
<sequence>MHRPRLFQSFSSRSKVQQTPDQQYTDHQYSYNDQYGSHPRRDAQTSTWRKVLSRKQREDNSRYEYEQPWEEEVVNWPSRSASYAGPVGTEYPESTGRRPPRDAYPASSGVYSQSYMGDHYASDNDTSTVGDPVPIVQRENSLSRMREMFTDRDRGRASHVTELPLPTNPSRFTVSDMQSPVEVHNAYPSRHQPVIINNTTTGHSVRPDMEHAPPVPIVMSDRARGKRPEYSSRSMRDSSPDVRF</sequence>
<name>A0A8K0UW82_9AGAR</name>
<feature type="compositionally biased region" description="Basic and acidic residues" evidence="1">
    <location>
        <begin position="55"/>
        <end position="65"/>
    </location>
</feature>
<dbReference type="OrthoDB" id="3240950at2759"/>
<feature type="region of interest" description="Disordered" evidence="1">
    <location>
        <begin position="80"/>
        <end position="106"/>
    </location>
</feature>
<dbReference type="AlphaFoldDB" id="A0A8K0UW82"/>
<reference evidence="2" key="1">
    <citation type="journal article" date="2021" name="New Phytol.">
        <title>Evolutionary innovations through gain and loss of genes in the ectomycorrhizal Boletales.</title>
        <authorList>
            <person name="Wu G."/>
            <person name="Miyauchi S."/>
            <person name="Morin E."/>
            <person name="Kuo A."/>
            <person name="Drula E."/>
            <person name="Varga T."/>
            <person name="Kohler A."/>
            <person name="Feng B."/>
            <person name="Cao Y."/>
            <person name="Lipzen A."/>
            <person name="Daum C."/>
            <person name="Hundley H."/>
            <person name="Pangilinan J."/>
            <person name="Johnson J."/>
            <person name="Barry K."/>
            <person name="LaButti K."/>
            <person name="Ng V."/>
            <person name="Ahrendt S."/>
            <person name="Min B."/>
            <person name="Choi I.G."/>
            <person name="Park H."/>
            <person name="Plett J.M."/>
            <person name="Magnuson J."/>
            <person name="Spatafora J.W."/>
            <person name="Nagy L.G."/>
            <person name="Henrissat B."/>
            <person name="Grigoriev I.V."/>
            <person name="Yang Z.L."/>
            <person name="Xu J."/>
            <person name="Martin F.M."/>
        </authorList>
    </citation>
    <scope>NUCLEOTIDE SEQUENCE</scope>
    <source>
        <strain evidence="2">KKN 215</strain>
    </source>
</reference>
<keyword evidence="3" id="KW-1185">Reference proteome</keyword>
<evidence type="ECO:0000313" key="2">
    <source>
        <dbReference type="EMBL" id="KAH8106185.1"/>
    </source>
</evidence>
<dbReference type="Proteomes" id="UP000813824">
    <property type="component" value="Unassembled WGS sequence"/>
</dbReference>